<dbReference type="GO" id="GO:0016747">
    <property type="term" value="F:acyltransferase activity, transferring groups other than amino-acyl groups"/>
    <property type="evidence" value="ECO:0007669"/>
    <property type="project" value="InterPro"/>
</dbReference>
<dbReference type="GO" id="GO:0005829">
    <property type="term" value="C:cytosol"/>
    <property type="evidence" value="ECO:0007669"/>
    <property type="project" value="TreeGrafter"/>
</dbReference>
<reference evidence="2 3" key="1">
    <citation type="submission" date="2017-08" db="EMBL/GenBank/DDBJ databases">
        <title>Substantial Increase in Enzyme Production by Combined Drug-Resistance Mutations in Paenibacillus agaridevorans.</title>
        <authorList>
            <person name="Tanaka Y."/>
            <person name="Funane K."/>
            <person name="Hosaka T."/>
            <person name="Shiwa Y."/>
            <person name="Fujita N."/>
            <person name="Miyazaki T."/>
            <person name="Yoshikawa H."/>
            <person name="Murakami K."/>
            <person name="Kasahara K."/>
            <person name="Inaoka T."/>
            <person name="Hiraga Y."/>
            <person name="Ochi K."/>
        </authorList>
    </citation>
    <scope>NUCLEOTIDE SEQUENCE [LARGE SCALE GENOMIC DNA]</scope>
    <source>
        <strain evidence="2 3">T-3040</strain>
    </source>
</reference>
<dbReference type="PANTHER" id="PTHR43434:SF20">
    <property type="entry name" value="5'-NUCLEOTIDASE"/>
    <property type="match status" value="1"/>
</dbReference>
<dbReference type="InterPro" id="IPR016181">
    <property type="entry name" value="Acyl_CoA_acyltransferase"/>
</dbReference>
<dbReference type="SUPFAM" id="SSF56784">
    <property type="entry name" value="HAD-like"/>
    <property type="match status" value="1"/>
</dbReference>
<accession>A0A2R5EXM3</accession>
<dbReference type="RefSeq" id="WP_108995761.1">
    <property type="nucleotide sequence ID" value="NZ_BDQX01000400.1"/>
</dbReference>
<dbReference type="InterPro" id="IPR036412">
    <property type="entry name" value="HAD-like_sf"/>
</dbReference>
<dbReference type="InterPro" id="IPR050155">
    <property type="entry name" value="HAD-like_hydrolase_sf"/>
</dbReference>
<feature type="domain" description="N-acetyltransferase" evidence="1">
    <location>
        <begin position="224"/>
        <end position="369"/>
    </location>
</feature>
<dbReference type="EMBL" id="BDQX01000400">
    <property type="protein sequence ID" value="GBG11466.1"/>
    <property type="molecule type" value="Genomic_DNA"/>
</dbReference>
<dbReference type="AlphaFoldDB" id="A0A2R5EXM3"/>
<dbReference type="InterPro" id="IPR041492">
    <property type="entry name" value="HAD_2"/>
</dbReference>
<dbReference type="InterPro" id="IPR000182">
    <property type="entry name" value="GNAT_dom"/>
</dbReference>
<dbReference type="Pfam" id="PF13419">
    <property type="entry name" value="HAD_2"/>
    <property type="match status" value="1"/>
</dbReference>
<dbReference type="InterPro" id="IPR023198">
    <property type="entry name" value="PGP-like_dom2"/>
</dbReference>
<dbReference type="Gene3D" id="1.10.150.240">
    <property type="entry name" value="Putative phosphatase, domain 2"/>
    <property type="match status" value="1"/>
</dbReference>
<evidence type="ECO:0000259" key="1">
    <source>
        <dbReference type="PROSITE" id="PS51186"/>
    </source>
</evidence>
<evidence type="ECO:0000313" key="2">
    <source>
        <dbReference type="EMBL" id="GBG11466.1"/>
    </source>
</evidence>
<dbReference type="FunFam" id="3.40.50.1000:FF:000022">
    <property type="entry name" value="Phosphoglycolate phosphatase"/>
    <property type="match status" value="1"/>
</dbReference>
<dbReference type="PANTHER" id="PTHR43434">
    <property type="entry name" value="PHOSPHOGLYCOLATE PHOSPHATASE"/>
    <property type="match status" value="1"/>
</dbReference>
<comment type="caution">
    <text evidence="2">The sequence shown here is derived from an EMBL/GenBank/DDBJ whole genome shotgun (WGS) entry which is preliminary data.</text>
</comment>
<sequence>MTYQNILFDLDGTITDPKEGITKSVQYALAKLGIYEKNLEALTSFIGPPLAQSFRELYAFGESDARQAVEYYREYFKETGIFQNALFGGMVDLLAGLQRQGRSLILATSKPTVFARRILEHFRIEKYFAEVHGSELDGTRSDKTELIAYIMQQHKLDKSGTVMVGDRKHDIIGARNNGISSIGVTFGYGSLEELTGAGPTTVCHSVDELKKTLLLRGSNQATVAEVRAIGIRDSETVDRLTAVWHSSVSATHDFLTAEEIRSIEPEVRQGLQLIEYLYGCYDEDRQPLGFVGMQDDKIEMLFVEAKQRGRGIGKKLLEAALKHEGVRYVDVNEQNGQGCAFYANRGFRIVGRSELDSQGRPYPILHLEI</sequence>
<dbReference type="Proteomes" id="UP000245202">
    <property type="component" value="Unassembled WGS sequence"/>
</dbReference>
<dbReference type="SUPFAM" id="SSF55729">
    <property type="entry name" value="Acyl-CoA N-acyltransferases (Nat)"/>
    <property type="match status" value="1"/>
</dbReference>
<dbReference type="Gene3D" id="3.40.630.30">
    <property type="match status" value="1"/>
</dbReference>
<proteinExistence type="predicted"/>
<organism evidence="2 3">
    <name type="scientific">Paenibacillus agaridevorans</name>
    <dbReference type="NCBI Taxonomy" id="171404"/>
    <lineage>
        <taxon>Bacteria</taxon>
        <taxon>Bacillati</taxon>
        <taxon>Bacillota</taxon>
        <taxon>Bacilli</taxon>
        <taxon>Bacillales</taxon>
        <taxon>Paenibacillaceae</taxon>
        <taxon>Paenibacillus</taxon>
    </lineage>
</organism>
<dbReference type="CDD" id="cd04301">
    <property type="entry name" value="NAT_SF"/>
    <property type="match status" value="1"/>
</dbReference>
<protein>
    <recommendedName>
        <fullName evidence="1">N-acetyltransferase domain-containing protein</fullName>
    </recommendedName>
</protein>
<gene>
    <name evidence="2" type="ORF">PAT3040_06286</name>
</gene>
<keyword evidence="3" id="KW-1185">Reference proteome</keyword>
<dbReference type="PROSITE" id="PS51186">
    <property type="entry name" value="GNAT"/>
    <property type="match status" value="1"/>
</dbReference>
<name>A0A2R5EXM3_9BACL</name>
<dbReference type="Gene3D" id="3.40.50.1000">
    <property type="entry name" value="HAD superfamily/HAD-like"/>
    <property type="match status" value="1"/>
</dbReference>
<evidence type="ECO:0000313" key="3">
    <source>
        <dbReference type="Proteomes" id="UP000245202"/>
    </source>
</evidence>
<dbReference type="CDD" id="cd04302">
    <property type="entry name" value="HAD_5NT"/>
    <property type="match status" value="1"/>
</dbReference>
<dbReference type="InterPro" id="IPR023214">
    <property type="entry name" value="HAD_sf"/>
</dbReference>
<dbReference type="Pfam" id="PF13673">
    <property type="entry name" value="Acetyltransf_10"/>
    <property type="match status" value="1"/>
</dbReference>
<dbReference type="GO" id="GO:0004713">
    <property type="term" value="F:protein tyrosine kinase activity"/>
    <property type="evidence" value="ECO:0007669"/>
    <property type="project" value="TreeGrafter"/>
</dbReference>